<reference evidence="1" key="1">
    <citation type="submission" date="2023-03" db="EMBL/GenBank/DDBJ databases">
        <title>Chromosome-scale reference genome and RAD-based genetic map of yellow starthistle (Centaurea solstitialis) reveal putative structural variation and QTLs associated with invader traits.</title>
        <authorList>
            <person name="Reatini B."/>
            <person name="Cang F.A."/>
            <person name="Jiang Q."/>
            <person name="Mckibben M.T.W."/>
            <person name="Barker M.S."/>
            <person name="Rieseberg L.H."/>
            <person name="Dlugosch K.M."/>
        </authorList>
    </citation>
    <scope>NUCLEOTIDE SEQUENCE</scope>
    <source>
        <strain evidence="1">CAN-66</strain>
        <tissue evidence="1">Leaf</tissue>
    </source>
</reference>
<organism evidence="1 2">
    <name type="scientific">Centaurea solstitialis</name>
    <name type="common">yellow star-thistle</name>
    <dbReference type="NCBI Taxonomy" id="347529"/>
    <lineage>
        <taxon>Eukaryota</taxon>
        <taxon>Viridiplantae</taxon>
        <taxon>Streptophyta</taxon>
        <taxon>Embryophyta</taxon>
        <taxon>Tracheophyta</taxon>
        <taxon>Spermatophyta</taxon>
        <taxon>Magnoliopsida</taxon>
        <taxon>eudicotyledons</taxon>
        <taxon>Gunneridae</taxon>
        <taxon>Pentapetalae</taxon>
        <taxon>asterids</taxon>
        <taxon>campanulids</taxon>
        <taxon>Asterales</taxon>
        <taxon>Asteraceae</taxon>
        <taxon>Carduoideae</taxon>
        <taxon>Cardueae</taxon>
        <taxon>Centaureinae</taxon>
        <taxon>Centaurea</taxon>
    </lineage>
</organism>
<dbReference type="AlphaFoldDB" id="A0AA38SGU8"/>
<protein>
    <submittedName>
        <fullName evidence="1">Uncharacterized protein</fullName>
    </submittedName>
</protein>
<sequence>MELFLAGSDPQIPYFIEYGPHVPTSIIPSVAATDNTPAVQERSFVKLVANWSDEDRRLVNIDTKARSLIAMSLPDEVFHSISKLKSAKEIWDTLCLQYEGADALMESRKIHLIRQYEKFIVVKGETLSQTYQRFNCLFIDLKTYDVRERKNMEAI</sequence>
<dbReference type="Pfam" id="PF14223">
    <property type="entry name" value="Retrotran_gag_2"/>
    <property type="match status" value="1"/>
</dbReference>
<evidence type="ECO:0000313" key="2">
    <source>
        <dbReference type="Proteomes" id="UP001172457"/>
    </source>
</evidence>
<dbReference type="Proteomes" id="UP001172457">
    <property type="component" value="Unassembled WGS sequence"/>
</dbReference>
<accession>A0AA38SGU8</accession>
<proteinExistence type="predicted"/>
<evidence type="ECO:0000313" key="1">
    <source>
        <dbReference type="EMBL" id="KAJ9535945.1"/>
    </source>
</evidence>
<gene>
    <name evidence="1" type="ORF">OSB04_un000886</name>
</gene>
<keyword evidence="2" id="KW-1185">Reference proteome</keyword>
<comment type="caution">
    <text evidence="1">The sequence shown here is derived from an EMBL/GenBank/DDBJ whole genome shotgun (WGS) entry which is preliminary data.</text>
</comment>
<dbReference type="EMBL" id="JARYMX010000090">
    <property type="protein sequence ID" value="KAJ9535945.1"/>
    <property type="molecule type" value="Genomic_DNA"/>
</dbReference>
<name>A0AA38SGU8_9ASTR</name>